<reference evidence="6 7" key="1">
    <citation type="submission" date="2019-06" db="EMBL/GenBank/DDBJ databases">
        <authorList>
            <person name="Srinivasan S."/>
        </authorList>
    </citation>
    <scope>NUCLEOTIDE SEQUENCE [LARGE SCALE GENOMIC DNA]</scope>
    <source>
        <strain evidence="6 7">17J68-5</strain>
    </source>
</reference>
<dbReference type="PANTHER" id="PTHR43695:SF1">
    <property type="entry name" value="RHAMNOGALACTURONAN ACETYLESTERASE"/>
    <property type="match status" value="1"/>
</dbReference>
<feature type="signal peptide" evidence="3">
    <location>
        <begin position="1"/>
        <end position="24"/>
    </location>
</feature>
<dbReference type="AlphaFoldDB" id="A0A5B8A3D2"/>
<dbReference type="EMBL" id="CP040896">
    <property type="protein sequence ID" value="QDA61687.1"/>
    <property type="molecule type" value="Genomic_DNA"/>
</dbReference>
<evidence type="ECO:0000259" key="5">
    <source>
        <dbReference type="Pfam" id="PF21254"/>
    </source>
</evidence>
<dbReference type="Pfam" id="PF13472">
    <property type="entry name" value="Lipase_GDSL_2"/>
    <property type="match status" value="1"/>
</dbReference>
<feature type="domain" description="SGNH hydrolase-type esterase" evidence="4">
    <location>
        <begin position="200"/>
        <end position="389"/>
    </location>
</feature>
<protein>
    <submittedName>
        <fullName evidence="6">Rhamnogalacturonan acetylesterase</fullName>
    </submittedName>
</protein>
<dbReference type="SUPFAM" id="SSF49785">
    <property type="entry name" value="Galactose-binding domain-like"/>
    <property type="match status" value="1"/>
</dbReference>
<dbReference type="InterPro" id="IPR036514">
    <property type="entry name" value="SGNH_hydro_sf"/>
</dbReference>
<evidence type="ECO:0000313" key="7">
    <source>
        <dbReference type="Proteomes" id="UP000305398"/>
    </source>
</evidence>
<keyword evidence="7" id="KW-1185">Reference proteome</keyword>
<dbReference type="CDD" id="cd01821">
    <property type="entry name" value="Rhamnogalacturan_acetylesterase_like"/>
    <property type="match status" value="1"/>
</dbReference>
<dbReference type="InterPro" id="IPR008979">
    <property type="entry name" value="Galactose-bd-like_sf"/>
</dbReference>
<accession>A0A5B8A3D2</accession>
<evidence type="ECO:0000259" key="4">
    <source>
        <dbReference type="Pfam" id="PF13472"/>
    </source>
</evidence>
<sequence length="446" mass="48514">MKLKLPVFLPVCLLGIAFQAGAFAQSAKTGFKFDFGPGKTATGYTKALPSNTYTKETGYGFDFGTTVSAVERGGKDAGKDGFVASDKPFYFSVAVPEGNYNVTVTLGDAKGKSATMLKAESRRLLAENISTEPGKFVTRTFTINVKSRQISTGGTVDLKPRELNKLDWDEKLTLEFDGTTCLNALEITPAKDVVTVFLAGNSTVVNQDDEPWAAWGQMIPRFFKPGVAIANHAESGLTLGSFLGSHRLEKVLSVMKPGDYLFIEFGHNDQKEKGVNDGAFKSYTERLKLFVSEAKKKGGIPVIVTSTARRNFDEATGKNVNSLGDYPEAARKVAQEEQVALIDLNAMTTTLYEAMGVEESKKAFVHYPANSYPNQPQPLADNTHFNPYGAYEIAKCIVEGIKANKLAISKFLINDTPAFNPAKPDALTAWHWIESPRSAVTKPDGN</sequence>
<evidence type="ECO:0000256" key="2">
    <source>
        <dbReference type="ARBA" id="ARBA00022801"/>
    </source>
</evidence>
<name>A0A5B8A3D2_9BACT</name>
<feature type="chain" id="PRO_5023132068" evidence="3">
    <location>
        <begin position="25"/>
        <end position="446"/>
    </location>
</feature>
<dbReference type="Proteomes" id="UP000305398">
    <property type="component" value="Chromosome"/>
</dbReference>
<dbReference type="InterPro" id="IPR013830">
    <property type="entry name" value="SGNH_hydro"/>
</dbReference>
<dbReference type="InterPro" id="IPR049033">
    <property type="entry name" value="AGA-YXIM_GBD"/>
</dbReference>
<dbReference type="OrthoDB" id="9807041at2"/>
<organism evidence="6 7">
    <name type="scientific">Hymenobacter jejuensis</name>
    <dbReference type="NCBI Taxonomy" id="2502781"/>
    <lineage>
        <taxon>Bacteria</taxon>
        <taxon>Pseudomonadati</taxon>
        <taxon>Bacteroidota</taxon>
        <taxon>Cytophagia</taxon>
        <taxon>Cytophagales</taxon>
        <taxon>Hymenobacteraceae</taxon>
        <taxon>Hymenobacter</taxon>
    </lineage>
</organism>
<dbReference type="Gene3D" id="3.40.50.1110">
    <property type="entry name" value="SGNH hydrolase"/>
    <property type="match status" value="1"/>
</dbReference>
<evidence type="ECO:0000313" key="6">
    <source>
        <dbReference type="EMBL" id="QDA61687.1"/>
    </source>
</evidence>
<dbReference type="Pfam" id="PF21254">
    <property type="entry name" value="AGA-YXIM_GBD"/>
    <property type="match status" value="1"/>
</dbReference>
<dbReference type="RefSeq" id="WP_139516861.1">
    <property type="nucleotide sequence ID" value="NZ_CP040896.1"/>
</dbReference>
<evidence type="ECO:0000256" key="3">
    <source>
        <dbReference type="SAM" id="SignalP"/>
    </source>
</evidence>
<keyword evidence="2" id="KW-0378">Hydrolase</keyword>
<gene>
    <name evidence="6" type="ORF">FHG12_16995</name>
</gene>
<dbReference type="SUPFAM" id="SSF52266">
    <property type="entry name" value="SGNH hydrolase"/>
    <property type="match status" value="1"/>
</dbReference>
<dbReference type="Gene3D" id="2.60.120.430">
    <property type="entry name" value="Galactose-binding lectin"/>
    <property type="match status" value="1"/>
</dbReference>
<evidence type="ECO:0000256" key="1">
    <source>
        <dbReference type="ARBA" id="ARBA00008668"/>
    </source>
</evidence>
<dbReference type="GO" id="GO:0016788">
    <property type="term" value="F:hydrolase activity, acting on ester bonds"/>
    <property type="evidence" value="ECO:0007669"/>
    <property type="project" value="UniProtKB-ARBA"/>
</dbReference>
<dbReference type="PANTHER" id="PTHR43695">
    <property type="entry name" value="PUTATIVE (AFU_ORTHOLOGUE AFUA_2G17250)-RELATED"/>
    <property type="match status" value="1"/>
</dbReference>
<keyword evidence="3" id="KW-0732">Signal</keyword>
<feature type="domain" description="Beta-agarase/YXIM esterase-like galactose-binding" evidence="5">
    <location>
        <begin position="31"/>
        <end position="114"/>
    </location>
</feature>
<dbReference type="KEGG" id="hyj:FHG12_16995"/>
<comment type="similarity">
    <text evidence="1">Belongs to the 'GDSL' lipolytic enzyme family.</text>
</comment>
<proteinExistence type="inferred from homology"/>
<dbReference type="InterPro" id="IPR037459">
    <property type="entry name" value="RhgT-like"/>
</dbReference>